<evidence type="ECO:0000313" key="3">
    <source>
        <dbReference type="Proteomes" id="UP000004478"/>
    </source>
</evidence>
<keyword evidence="1" id="KW-0732">Signal</keyword>
<dbReference type="PROSITE" id="PS51257">
    <property type="entry name" value="PROKAR_LIPOPROTEIN"/>
    <property type="match status" value="1"/>
</dbReference>
<evidence type="ECO:0008006" key="4">
    <source>
        <dbReference type="Google" id="ProtNLM"/>
    </source>
</evidence>
<proteinExistence type="predicted"/>
<keyword evidence="3" id="KW-1185">Reference proteome</keyword>
<sequence>MKKYFAVLVVLVFTACSPATKITRSWSSPEKSTYGYNNMFVAVVLSDITLRQVIENDIQSKLQRVGVSSTVSNATIQPNFWTSTDLTKGAMVNVVKQSDKDAIMTISLIDVQNEQRYIPGHMMMGGPMMGPGAWGMGNFGGFWGMNHGMMMTPGHVVNDRKYFVEINVYDIASELLVWSAQSKTINPRSLEKASKEFAEIVLERMFEEGVIGS</sequence>
<dbReference type="RefSeq" id="WP_009186684.1">
    <property type="nucleotide sequence ID" value="NZ_AMGM01000097.1"/>
</dbReference>
<gene>
    <name evidence="2" type="ORF">B879_03671</name>
</gene>
<comment type="caution">
    <text evidence="2">The sequence shown here is derived from an EMBL/GenBank/DDBJ whole genome shotgun (WGS) entry which is preliminary data.</text>
</comment>
<dbReference type="AlphaFoldDB" id="K1KUA3"/>
<evidence type="ECO:0000256" key="1">
    <source>
        <dbReference type="SAM" id="SignalP"/>
    </source>
</evidence>
<accession>K1KUA3</accession>
<dbReference type="EMBL" id="AMGM01000097">
    <property type="protein sequence ID" value="EKB47725.1"/>
    <property type="molecule type" value="Genomic_DNA"/>
</dbReference>
<name>K1KUA3_CECL9</name>
<reference evidence="2 3" key="1">
    <citation type="journal article" date="2012" name="J. Bacteriol.">
        <title>Draft Genome Sequence of Cecembia lonarensis Strain LW9T, Isolated from Lonar Lake, a Haloalkaline Lake in India.</title>
        <authorList>
            <person name="Shivaji S."/>
            <person name="Ara S."/>
            <person name="Singh A."/>
            <person name="Pinnaka A.K."/>
        </authorList>
    </citation>
    <scope>NUCLEOTIDE SEQUENCE [LARGE SCALE GENOMIC DNA]</scope>
    <source>
        <strain evidence="2 3">LW9</strain>
    </source>
</reference>
<protein>
    <recommendedName>
        <fullName evidence="4">DUF4136 domain-containing protein</fullName>
    </recommendedName>
</protein>
<evidence type="ECO:0000313" key="2">
    <source>
        <dbReference type="EMBL" id="EKB47725.1"/>
    </source>
</evidence>
<feature type="signal peptide" evidence="1">
    <location>
        <begin position="1"/>
        <end position="21"/>
    </location>
</feature>
<dbReference type="Proteomes" id="UP000004478">
    <property type="component" value="Unassembled WGS sequence"/>
</dbReference>
<organism evidence="2 3">
    <name type="scientific">Cecembia lonarensis (strain CCUG 58316 / KCTC 22772 / LW9)</name>
    <dbReference type="NCBI Taxonomy" id="1225176"/>
    <lineage>
        <taxon>Bacteria</taxon>
        <taxon>Pseudomonadati</taxon>
        <taxon>Bacteroidota</taxon>
        <taxon>Cytophagia</taxon>
        <taxon>Cytophagales</taxon>
        <taxon>Cyclobacteriaceae</taxon>
        <taxon>Cecembia</taxon>
    </lineage>
</organism>
<dbReference type="OrthoDB" id="6078026at2"/>
<feature type="chain" id="PRO_5003846914" description="DUF4136 domain-containing protein" evidence="1">
    <location>
        <begin position="22"/>
        <end position="213"/>
    </location>
</feature>